<dbReference type="SUPFAM" id="SSF51735">
    <property type="entry name" value="NAD(P)-binding Rossmann-fold domains"/>
    <property type="match status" value="1"/>
</dbReference>
<proteinExistence type="inferred from homology"/>
<feature type="domain" description="UDP-glucose/GDP-mannose dehydrogenase C-terminal" evidence="5">
    <location>
        <begin position="315"/>
        <end position="412"/>
    </location>
</feature>
<dbReference type="GO" id="GO:0016616">
    <property type="term" value="F:oxidoreductase activity, acting on the CH-OH group of donors, NAD or NADP as acceptor"/>
    <property type="evidence" value="ECO:0007669"/>
    <property type="project" value="InterPro"/>
</dbReference>
<dbReference type="Pfam" id="PF03720">
    <property type="entry name" value="UDPG_MGDP_dh_C"/>
    <property type="match status" value="1"/>
</dbReference>
<dbReference type="NCBIfam" id="TIGR03026">
    <property type="entry name" value="NDP-sugDHase"/>
    <property type="match status" value="1"/>
</dbReference>
<dbReference type="InterPro" id="IPR008927">
    <property type="entry name" value="6-PGluconate_DH-like_C_sf"/>
</dbReference>
<dbReference type="PIRSF" id="PIRSF500136">
    <property type="entry name" value="UDP_ManNAc_DH"/>
    <property type="match status" value="1"/>
</dbReference>
<dbReference type="GO" id="GO:0051287">
    <property type="term" value="F:NAD binding"/>
    <property type="evidence" value="ECO:0007669"/>
    <property type="project" value="InterPro"/>
</dbReference>
<dbReference type="PANTHER" id="PTHR43491">
    <property type="entry name" value="UDP-N-ACETYL-D-MANNOSAMINE DEHYDROGENASE"/>
    <property type="match status" value="1"/>
</dbReference>
<dbReference type="Pfam" id="PF03721">
    <property type="entry name" value="UDPG_MGDP_dh_N"/>
    <property type="match status" value="1"/>
</dbReference>
<accession>A0A0W0YV03</accession>
<dbReference type="InterPro" id="IPR017476">
    <property type="entry name" value="UDP-Glc/GDP-Man"/>
</dbReference>
<evidence type="ECO:0000259" key="5">
    <source>
        <dbReference type="SMART" id="SM00984"/>
    </source>
</evidence>
<dbReference type="InterPro" id="IPR001732">
    <property type="entry name" value="UDP-Glc/GDP-Man_DH_N"/>
</dbReference>
<dbReference type="InterPro" id="IPR014027">
    <property type="entry name" value="UDP-Glc/GDP-Man_DH_C"/>
</dbReference>
<dbReference type="GO" id="GO:0000271">
    <property type="term" value="P:polysaccharide biosynthetic process"/>
    <property type="evidence" value="ECO:0007669"/>
    <property type="project" value="InterPro"/>
</dbReference>
<dbReference type="InterPro" id="IPR014026">
    <property type="entry name" value="UDP-Glc/GDP-Man_DH_dimer"/>
</dbReference>
<name>A0A0W0YV03_9GAMM</name>
<dbReference type="InterPro" id="IPR028359">
    <property type="entry name" value="UDP_ManNAc/GlcNAc_DH"/>
</dbReference>
<dbReference type="PIRSF" id="PIRSF000124">
    <property type="entry name" value="UDPglc_GDPman_dh"/>
    <property type="match status" value="1"/>
</dbReference>
<dbReference type="AlphaFoldDB" id="A0A0W0YV03"/>
<keyword evidence="2" id="KW-0560">Oxidoreductase</keyword>
<dbReference type="SUPFAM" id="SSF48179">
    <property type="entry name" value="6-phosphogluconate dehydrogenase C-terminal domain-like"/>
    <property type="match status" value="1"/>
</dbReference>
<dbReference type="GO" id="GO:0016628">
    <property type="term" value="F:oxidoreductase activity, acting on the CH-CH group of donors, NAD or NADP as acceptor"/>
    <property type="evidence" value="ECO:0007669"/>
    <property type="project" value="InterPro"/>
</dbReference>
<comment type="similarity">
    <text evidence="1 4">Belongs to the UDP-glucose/GDP-mannose dehydrogenase family.</text>
</comment>
<evidence type="ECO:0000256" key="4">
    <source>
        <dbReference type="PIRNR" id="PIRNR000124"/>
    </source>
</evidence>
<dbReference type="Proteomes" id="UP000054600">
    <property type="component" value="Unassembled WGS sequence"/>
</dbReference>
<evidence type="ECO:0000256" key="2">
    <source>
        <dbReference type="ARBA" id="ARBA00023002"/>
    </source>
</evidence>
<dbReference type="OrthoDB" id="9803238at2"/>
<dbReference type="RefSeq" id="WP_018577615.1">
    <property type="nucleotide sequence ID" value="NZ_KB892404.1"/>
</dbReference>
<dbReference type="SUPFAM" id="SSF52413">
    <property type="entry name" value="UDP-glucose/GDP-mannose dehydrogenase C-terminal domain"/>
    <property type="match status" value="1"/>
</dbReference>
<evidence type="ECO:0000256" key="3">
    <source>
        <dbReference type="ARBA" id="ARBA00023027"/>
    </source>
</evidence>
<dbReference type="Gene3D" id="3.40.50.720">
    <property type="entry name" value="NAD(P)-binding Rossmann-like Domain"/>
    <property type="match status" value="2"/>
</dbReference>
<dbReference type="PATRIC" id="fig|1122169.6.peg.1650"/>
<dbReference type="InterPro" id="IPR036220">
    <property type="entry name" value="UDP-Glc/GDP-Man_DH_C_sf"/>
</dbReference>
<dbReference type="eggNOG" id="COG0677">
    <property type="taxonomic scope" value="Bacteria"/>
</dbReference>
<sequence>MTHQRTVSIIGLGYVGLPVAVAFGKQKEVIAFDISEERIWQLKDGIDTTEEVSSDELRESDLFLTSNVEDLKKADFHIVAVPTPIDDSNQPDLSPLVSVSTMIGGIIKRGDIVVYESTVYPGVTEEVCLPIIEQHSGLKGGVDFFVGYSPERINPGDKLHSFTKIKKVVSGQTPEIRKIVSAVYSSVVEAGVYEASSIKVAEAAKVIENTQRDINIAFVNELSIIFHKMGIQIHEVLEAAKTKWNFLPFEPGLVGGHCIGVDPYYLTHKAQQLGFHPEVILSGRRTNDNMGKYIAERVIKTMIQKDLPIRGSKVGILGFTFKENCPDVRNTKVFDIINELKTYHIESVVYDPVADHKLALHEYGVELASCDAVKNLDIVIMAVAHAQFKQIEFQSQFVQAKIILDVKNIFPAQDNVVKL</sequence>
<organism evidence="6 7">
    <name type="scientific">Legionella shakespearei DSM 23087</name>
    <dbReference type="NCBI Taxonomy" id="1122169"/>
    <lineage>
        <taxon>Bacteria</taxon>
        <taxon>Pseudomonadati</taxon>
        <taxon>Pseudomonadota</taxon>
        <taxon>Gammaproteobacteria</taxon>
        <taxon>Legionellales</taxon>
        <taxon>Legionellaceae</taxon>
        <taxon>Legionella</taxon>
    </lineage>
</organism>
<evidence type="ECO:0000313" key="6">
    <source>
        <dbReference type="EMBL" id="KTD60717.1"/>
    </source>
</evidence>
<evidence type="ECO:0000256" key="1">
    <source>
        <dbReference type="ARBA" id="ARBA00006601"/>
    </source>
</evidence>
<dbReference type="SMART" id="SM00984">
    <property type="entry name" value="UDPG_MGDP_dh_C"/>
    <property type="match status" value="1"/>
</dbReference>
<protein>
    <submittedName>
        <fullName evidence="6">UDP-glucose/GDP-mannose dehydrogenase</fullName>
    </submittedName>
</protein>
<gene>
    <name evidence="6" type="ORF">Lsha_1434</name>
</gene>
<dbReference type="STRING" id="1122169.Lsha_1434"/>
<dbReference type="Pfam" id="PF00984">
    <property type="entry name" value="UDPG_MGDP_dh"/>
    <property type="match status" value="1"/>
</dbReference>
<comment type="caution">
    <text evidence="6">The sequence shown here is derived from an EMBL/GenBank/DDBJ whole genome shotgun (WGS) entry which is preliminary data.</text>
</comment>
<dbReference type="InterPro" id="IPR036291">
    <property type="entry name" value="NAD(P)-bd_dom_sf"/>
</dbReference>
<evidence type="ECO:0000313" key="7">
    <source>
        <dbReference type="Proteomes" id="UP000054600"/>
    </source>
</evidence>
<reference evidence="6 7" key="1">
    <citation type="submission" date="2015-11" db="EMBL/GenBank/DDBJ databases">
        <title>Genomic analysis of 38 Legionella species identifies large and diverse effector repertoires.</title>
        <authorList>
            <person name="Burstein D."/>
            <person name="Amaro F."/>
            <person name="Zusman T."/>
            <person name="Lifshitz Z."/>
            <person name="Cohen O."/>
            <person name="Gilbert J.A."/>
            <person name="Pupko T."/>
            <person name="Shuman H.A."/>
            <person name="Segal G."/>
        </authorList>
    </citation>
    <scope>NUCLEOTIDE SEQUENCE [LARGE SCALE GENOMIC DNA]</scope>
    <source>
        <strain evidence="6 7">ATCC 49655</strain>
    </source>
</reference>
<keyword evidence="7" id="KW-1185">Reference proteome</keyword>
<dbReference type="EMBL" id="LNYW01000043">
    <property type="protein sequence ID" value="KTD60717.1"/>
    <property type="molecule type" value="Genomic_DNA"/>
</dbReference>
<keyword evidence="3" id="KW-0520">NAD</keyword>
<dbReference type="PANTHER" id="PTHR43491:SF2">
    <property type="entry name" value="UDP-N-ACETYL-D-MANNOSAMINE DEHYDROGENASE"/>
    <property type="match status" value="1"/>
</dbReference>